<organism evidence="2 3">
    <name type="scientific">Puccinia coronata f. sp. avenae</name>
    <dbReference type="NCBI Taxonomy" id="200324"/>
    <lineage>
        <taxon>Eukaryota</taxon>
        <taxon>Fungi</taxon>
        <taxon>Dikarya</taxon>
        <taxon>Basidiomycota</taxon>
        <taxon>Pucciniomycotina</taxon>
        <taxon>Pucciniomycetes</taxon>
        <taxon>Pucciniales</taxon>
        <taxon>Pucciniaceae</taxon>
        <taxon>Puccinia</taxon>
    </lineage>
</organism>
<proteinExistence type="predicted"/>
<dbReference type="PANTHER" id="PTHR47204">
    <property type="entry name" value="OS02G0168900 PROTEIN"/>
    <property type="match status" value="1"/>
</dbReference>
<gene>
    <name evidence="2" type="ORF">PCANC_25255</name>
</gene>
<protein>
    <submittedName>
        <fullName evidence="2">Uncharacterized protein</fullName>
    </submittedName>
</protein>
<dbReference type="CDD" id="cd09271">
    <property type="entry name" value="RNase_H2-C"/>
    <property type="match status" value="1"/>
</dbReference>
<feature type="compositionally biased region" description="Basic residues" evidence="1">
    <location>
        <begin position="149"/>
        <end position="163"/>
    </location>
</feature>
<accession>A0A2N5RZT1</accession>
<feature type="region of interest" description="Disordered" evidence="1">
    <location>
        <begin position="1"/>
        <end position="37"/>
    </location>
</feature>
<dbReference type="EMBL" id="PGCJ01001311">
    <property type="protein sequence ID" value="PLW06505.1"/>
    <property type="molecule type" value="Genomic_DNA"/>
</dbReference>
<dbReference type="GO" id="GO:0032299">
    <property type="term" value="C:ribonuclease H2 complex"/>
    <property type="evidence" value="ECO:0007669"/>
    <property type="project" value="InterPro"/>
</dbReference>
<feature type="region of interest" description="Disordered" evidence="1">
    <location>
        <begin position="110"/>
        <end position="285"/>
    </location>
</feature>
<feature type="compositionally biased region" description="Low complexity" evidence="1">
    <location>
        <begin position="113"/>
        <end position="129"/>
    </location>
</feature>
<evidence type="ECO:0000313" key="3">
    <source>
        <dbReference type="Proteomes" id="UP000235388"/>
    </source>
</evidence>
<feature type="compositionally biased region" description="Polar residues" evidence="1">
    <location>
        <begin position="1"/>
        <end position="10"/>
    </location>
</feature>
<feature type="compositionally biased region" description="Polar residues" evidence="1">
    <location>
        <begin position="134"/>
        <end position="148"/>
    </location>
</feature>
<dbReference type="Proteomes" id="UP000235388">
    <property type="component" value="Unassembled WGS sequence"/>
</dbReference>
<reference evidence="2 3" key="1">
    <citation type="submission" date="2017-11" db="EMBL/GenBank/DDBJ databases">
        <title>De novo assembly and phasing of dikaryotic genomes from two isolates of Puccinia coronata f. sp. avenae, the causal agent of oat crown rust.</title>
        <authorList>
            <person name="Miller M.E."/>
            <person name="Zhang Y."/>
            <person name="Omidvar V."/>
            <person name="Sperschneider J."/>
            <person name="Schwessinger B."/>
            <person name="Raley C."/>
            <person name="Palmer J.M."/>
            <person name="Garnica D."/>
            <person name="Upadhyaya N."/>
            <person name="Rathjen J."/>
            <person name="Taylor J.M."/>
            <person name="Park R.F."/>
            <person name="Dodds P.N."/>
            <person name="Hirsch C.D."/>
            <person name="Kianian S.F."/>
            <person name="Figueroa M."/>
        </authorList>
    </citation>
    <scope>NUCLEOTIDE SEQUENCE [LARGE SCALE GENOMIC DNA]</scope>
    <source>
        <strain evidence="2">12NC29</strain>
    </source>
</reference>
<dbReference type="Gene3D" id="2.40.128.680">
    <property type="match status" value="1"/>
</dbReference>
<feature type="compositionally biased region" description="Acidic residues" evidence="1">
    <location>
        <begin position="192"/>
        <end position="202"/>
    </location>
</feature>
<name>A0A2N5RZT1_9BASI</name>
<dbReference type="InterPro" id="IPR013924">
    <property type="entry name" value="RNase_H2_suC"/>
</dbReference>
<feature type="region of interest" description="Disordered" evidence="1">
    <location>
        <begin position="62"/>
        <end position="82"/>
    </location>
</feature>
<dbReference type="PANTHER" id="PTHR47204:SF1">
    <property type="entry name" value="RIBONUCLEASE H2 SUBUNIT C"/>
    <property type="match status" value="1"/>
</dbReference>
<evidence type="ECO:0000313" key="2">
    <source>
        <dbReference type="EMBL" id="PLW06505.1"/>
    </source>
</evidence>
<dbReference type="GO" id="GO:0006401">
    <property type="term" value="P:RNA catabolic process"/>
    <property type="evidence" value="ECO:0007669"/>
    <property type="project" value="InterPro"/>
</dbReference>
<dbReference type="OrthoDB" id="6222486at2759"/>
<comment type="caution">
    <text evidence="2">The sequence shown here is derived from an EMBL/GenBank/DDBJ whole genome shotgun (WGS) entry which is preliminary data.</text>
</comment>
<dbReference type="Pfam" id="PF08615">
    <property type="entry name" value="RNase_H2_suC"/>
    <property type="match status" value="1"/>
</dbReference>
<sequence length="356" mass="38503">MNQPTPSMLIQHTGDSEDRDEPGEQQERGKAAGSRDALHLMPFSIDYHGPAEISKYFLTRPVSANDPSSARANGKQEDVGQQKLECFEGSFRGRYLHGTRLAIPEGYTGLVLSSSSSSPASSSQQPDQSAHPKASSSHQAGPQPTTSRTRGRGRGRGRGRARGQRVGQVNGTRPPATRGQLKRTQSQADGFLDSDSDAEQDAQNENSTQPALKDTFEVPSRSGPEATAQPDHPPQHDPPPSIAILDSAPVPKPEPFSPPIMLDQTPSLLTGPDPRLAGEGPIPASLQLPQPKVLASMGERFDQITIWNPDHQLDLTEDVYARALHEWVGLSHLVSLARLVLPPSLLSLIPPKHRYP</sequence>
<dbReference type="STRING" id="200324.A0A2N5RZT1"/>
<keyword evidence="3" id="KW-1185">Reference proteome</keyword>
<evidence type="ECO:0000256" key="1">
    <source>
        <dbReference type="SAM" id="MobiDB-lite"/>
    </source>
</evidence>
<dbReference type="AlphaFoldDB" id="A0A2N5RZT1"/>